<keyword evidence="1" id="KW-1133">Transmembrane helix</keyword>
<evidence type="ECO:0000313" key="2">
    <source>
        <dbReference type="EMBL" id="KAJ6371794.1"/>
    </source>
</evidence>
<name>A0ABQ9B3V1_9ROSI</name>
<dbReference type="EMBL" id="JAPFFI010000013">
    <property type="protein sequence ID" value="KAJ6371794.1"/>
    <property type="molecule type" value="Genomic_DNA"/>
</dbReference>
<evidence type="ECO:0000256" key="1">
    <source>
        <dbReference type="SAM" id="Phobius"/>
    </source>
</evidence>
<accession>A0ABQ9B3V1</accession>
<keyword evidence="1" id="KW-0812">Transmembrane</keyword>
<comment type="caution">
    <text evidence="2">The sequence shown here is derived from an EMBL/GenBank/DDBJ whole genome shotgun (WGS) entry which is preliminary data.</text>
</comment>
<dbReference type="Proteomes" id="UP001141253">
    <property type="component" value="Chromosome 17"/>
</dbReference>
<keyword evidence="1" id="KW-0472">Membrane</keyword>
<keyword evidence="3" id="KW-1185">Reference proteome</keyword>
<sequence length="93" mass="11089">MWAKINAFMRSVHCSVHYVIYLYLIFISWYFMFIFIFSPIKLSFQGLEFTESFRQKRSKDPMESLLFVLQKSASQPYISYPESSLRVIALLGR</sequence>
<proteinExistence type="predicted"/>
<reference evidence="2" key="1">
    <citation type="submission" date="2022-10" db="EMBL/GenBank/DDBJ databases">
        <authorList>
            <person name="Hyden B.L."/>
            <person name="Feng K."/>
            <person name="Yates T."/>
            <person name="Jawdy S."/>
            <person name="Smart L.B."/>
            <person name="Muchero W."/>
        </authorList>
    </citation>
    <scope>NUCLEOTIDE SEQUENCE</scope>
    <source>
        <tissue evidence="2">Shoot tip</tissue>
    </source>
</reference>
<organism evidence="2 3">
    <name type="scientific">Salix suchowensis</name>
    <dbReference type="NCBI Taxonomy" id="1278906"/>
    <lineage>
        <taxon>Eukaryota</taxon>
        <taxon>Viridiplantae</taxon>
        <taxon>Streptophyta</taxon>
        <taxon>Embryophyta</taxon>
        <taxon>Tracheophyta</taxon>
        <taxon>Spermatophyta</taxon>
        <taxon>Magnoliopsida</taxon>
        <taxon>eudicotyledons</taxon>
        <taxon>Gunneridae</taxon>
        <taxon>Pentapetalae</taxon>
        <taxon>rosids</taxon>
        <taxon>fabids</taxon>
        <taxon>Malpighiales</taxon>
        <taxon>Salicaceae</taxon>
        <taxon>Saliceae</taxon>
        <taxon>Salix</taxon>
    </lineage>
</organism>
<gene>
    <name evidence="2" type="ORF">OIU77_002168</name>
</gene>
<reference evidence="2" key="2">
    <citation type="journal article" date="2023" name="Int. J. Mol. Sci.">
        <title>De Novo Assembly and Annotation of 11 Diverse Shrub Willow (Salix) Genomes Reveals Novel Gene Organization in Sex-Linked Regions.</title>
        <authorList>
            <person name="Hyden B."/>
            <person name="Feng K."/>
            <person name="Yates T.B."/>
            <person name="Jawdy S."/>
            <person name="Cereghino C."/>
            <person name="Smart L.B."/>
            <person name="Muchero W."/>
        </authorList>
    </citation>
    <scope>NUCLEOTIDE SEQUENCE</scope>
    <source>
        <tissue evidence="2">Shoot tip</tissue>
    </source>
</reference>
<evidence type="ECO:0000313" key="3">
    <source>
        <dbReference type="Proteomes" id="UP001141253"/>
    </source>
</evidence>
<protein>
    <submittedName>
        <fullName evidence="2">Uncharacterized protein</fullName>
    </submittedName>
</protein>
<feature type="transmembrane region" description="Helical" evidence="1">
    <location>
        <begin position="20"/>
        <end position="40"/>
    </location>
</feature>